<dbReference type="InterPro" id="IPR035959">
    <property type="entry name" value="RutC-like_sf"/>
</dbReference>
<name>A0A2R4MD38_9HYPH</name>
<reference evidence="1 2" key="1">
    <citation type="submission" date="2017-05" db="EMBL/GenBank/DDBJ databases">
        <title>Genome Analysis of Maritalea myrionectae HL2708#5.</title>
        <authorList>
            <consortium name="Cotde Inc.-PKNU"/>
            <person name="Jang D."/>
            <person name="Oh H.-M."/>
        </authorList>
    </citation>
    <scope>NUCLEOTIDE SEQUENCE [LARGE SCALE GENOMIC DNA]</scope>
    <source>
        <strain evidence="1 2">HL2708#5</strain>
    </source>
</reference>
<dbReference type="SUPFAM" id="SSF55298">
    <property type="entry name" value="YjgF-like"/>
    <property type="match status" value="1"/>
</dbReference>
<dbReference type="CDD" id="cd06150">
    <property type="entry name" value="YjgF_YER057c_UK114_like_2"/>
    <property type="match status" value="1"/>
</dbReference>
<dbReference type="InterPro" id="IPR035709">
    <property type="entry name" value="YoaB-like"/>
</dbReference>
<protein>
    <submittedName>
        <fullName evidence="1">2-iminobutanoate/2-iminopropanoate deaminase</fullName>
    </submittedName>
</protein>
<dbReference type="PANTHER" id="PTHR47328:SF1">
    <property type="entry name" value="RUTC FAMILY PROTEIN YOAB"/>
    <property type="match status" value="1"/>
</dbReference>
<accession>A0A2R4MD38</accession>
<gene>
    <name evidence="1" type="ORF">MXMO3_01390</name>
</gene>
<dbReference type="KEGG" id="mmyr:MXMO3_01390"/>
<dbReference type="Gene3D" id="3.30.1330.40">
    <property type="entry name" value="RutC-like"/>
    <property type="match status" value="1"/>
</dbReference>
<dbReference type="RefSeq" id="WP_027834478.1">
    <property type="nucleotide sequence ID" value="NZ_CP021330.1"/>
</dbReference>
<dbReference type="AlphaFoldDB" id="A0A2R4MD38"/>
<proteinExistence type="predicted"/>
<dbReference type="STRING" id="1122213.GCA_000423365_01404"/>
<dbReference type="EMBL" id="CP021330">
    <property type="protein sequence ID" value="AVX03920.1"/>
    <property type="molecule type" value="Genomic_DNA"/>
</dbReference>
<dbReference type="Pfam" id="PF01042">
    <property type="entry name" value="Ribonuc_L-PSP"/>
    <property type="match status" value="1"/>
</dbReference>
<dbReference type="InterPro" id="IPR006175">
    <property type="entry name" value="YjgF/YER057c/UK114"/>
</dbReference>
<evidence type="ECO:0000313" key="1">
    <source>
        <dbReference type="EMBL" id="AVX03920.1"/>
    </source>
</evidence>
<sequence>MSIKRIEPGSRMSQAVIFENMVYLAGQVGTPAASIEEQTKSILDKIDRLLAESGTSKSNVLKAEIWLSDMKHFNEMNAVWDAWIDPANPPARACGESKLATPDFDVEIMITAAKV</sequence>
<evidence type="ECO:0000313" key="2">
    <source>
        <dbReference type="Proteomes" id="UP000258927"/>
    </source>
</evidence>
<dbReference type="Proteomes" id="UP000258927">
    <property type="component" value="Chromosome"/>
</dbReference>
<keyword evidence="2" id="KW-1185">Reference proteome</keyword>
<dbReference type="PANTHER" id="PTHR47328">
    <property type="match status" value="1"/>
</dbReference>
<organism evidence="1 2">
    <name type="scientific">Maritalea myrionectae</name>
    <dbReference type="NCBI Taxonomy" id="454601"/>
    <lineage>
        <taxon>Bacteria</taxon>
        <taxon>Pseudomonadati</taxon>
        <taxon>Pseudomonadota</taxon>
        <taxon>Alphaproteobacteria</taxon>
        <taxon>Hyphomicrobiales</taxon>
        <taxon>Devosiaceae</taxon>
        <taxon>Maritalea</taxon>
    </lineage>
</organism>